<keyword evidence="2" id="KW-0812">Transmembrane</keyword>
<feature type="region of interest" description="Disordered" evidence="1">
    <location>
        <begin position="298"/>
        <end position="320"/>
    </location>
</feature>
<gene>
    <name evidence="3" type="ORF">QCN29_02030</name>
</gene>
<feature type="transmembrane region" description="Helical" evidence="2">
    <location>
        <begin position="138"/>
        <end position="157"/>
    </location>
</feature>
<evidence type="ECO:0000256" key="1">
    <source>
        <dbReference type="SAM" id="MobiDB-lite"/>
    </source>
</evidence>
<dbReference type="PANTHER" id="PTHR37308:SF1">
    <property type="entry name" value="POLYPRENYL-PHOSPHATE TRANSPORTER"/>
    <property type="match status" value="1"/>
</dbReference>
<dbReference type="Pfam" id="PF04018">
    <property type="entry name" value="VCA0040-like"/>
    <property type="match status" value="1"/>
</dbReference>
<reference evidence="3 4" key="1">
    <citation type="submission" date="2023-04" db="EMBL/GenBank/DDBJ databases">
        <title>Streptomyces chengmaiensis sp. nov. isolated from the stem of mangrove plant in Hainan.</title>
        <authorList>
            <person name="Huang X."/>
            <person name="Zhou S."/>
            <person name="Chu X."/>
            <person name="Xie Y."/>
            <person name="Lin Y."/>
        </authorList>
    </citation>
    <scope>NUCLEOTIDE SEQUENCE [LARGE SCALE GENOMIC DNA]</scope>
    <source>
        <strain evidence="3 4">HNM0663</strain>
    </source>
</reference>
<evidence type="ECO:0000313" key="3">
    <source>
        <dbReference type="EMBL" id="MDH2387586.1"/>
    </source>
</evidence>
<accession>A0ABT6HGW1</accession>
<feature type="transmembrane region" description="Helical" evidence="2">
    <location>
        <begin position="164"/>
        <end position="194"/>
    </location>
</feature>
<feature type="transmembrane region" description="Helical" evidence="2">
    <location>
        <begin position="206"/>
        <end position="227"/>
    </location>
</feature>
<organism evidence="3 4">
    <name type="scientific">Streptomyces chengmaiensis</name>
    <dbReference type="NCBI Taxonomy" id="3040919"/>
    <lineage>
        <taxon>Bacteria</taxon>
        <taxon>Bacillati</taxon>
        <taxon>Actinomycetota</taxon>
        <taxon>Actinomycetes</taxon>
        <taxon>Kitasatosporales</taxon>
        <taxon>Streptomycetaceae</taxon>
        <taxon>Streptomyces</taxon>
    </lineage>
</organism>
<protein>
    <submittedName>
        <fullName evidence="3">DUF368 domain-containing protein</fullName>
    </submittedName>
</protein>
<comment type="caution">
    <text evidence="3">The sequence shown here is derived from an EMBL/GenBank/DDBJ whole genome shotgun (WGS) entry which is preliminary data.</text>
</comment>
<dbReference type="PANTHER" id="PTHR37308">
    <property type="entry name" value="INTEGRAL MEMBRANE PROTEIN"/>
    <property type="match status" value="1"/>
</dbReference>
<feature type="transmembrane region" description="Helical" evidence="2">
    <location>
        <begin position="109"/>
        <end position="126"/>
    </location>
</feature>
<proteinExistence type="predicted"/>
<name>A0ABT6HGW1_9ACTN</name>
<dbReference type="Proteomes" id="UP001223144">
    <property type="component" value="Unassembled WGS sequence"/>
</dbReference>
<sequence>MAKSPGGHAFNAFRGTLIGAAEVVPGISGGTVALITGVYEKLIGGAGFITSGLRMAAADVPRGRGVSRAAAEMKKAEWGTLLPLLVGMAAALVLGAKLLAPVIEEHPQFAYALFFGLVLASLWVPYSGSGRRWTAGNYLLGLLVAAGAFVLTGLPPAQMPTHPLIVGLAGAVAICALVLPGVSGSFILLTLGLYEPTMEAVNERDLGYVAVFGTGCVVGLALFVKLLKWLLENYHHMTLVVMTGLMAGSLRALWPWQDDDRQLLAPSGSVGLTFALMALGIAAVVAVLAVEHRAHAKREQGEQRGGGRGRHARVSVGASD</sequence>
<dbReference type="InterPro" id="IPR007163">
    <property type="entry name" value="VCA0040-like"/>
</dbReference>
<keyword evidence="2" id="KW-0472">Membrane</keyword>
<evidence type="ECO:0000256" key="2">
    <source>
        <dbReference type="SAM" id="Phobius"/>
    </source>
</evidence>
<evidence type="ECO:0000313" key="4">
    <source>
        <dbReference type="Proteomes" id="UP001223144"/>
    </source>
</evidence>
<keyword evidence="4" id="KW-1185">Reference proteome</keyword>
<feature type="transmembrane region" description="Helical" evidence="2">
    <location>
        <begin position="81"/>
        <end position="100"/>
    </location>
</feature>
<keyword evidence="2" id="KW-1133">Transmembrane helix</keyword>
<dbReference type="RefSeq" id="WP_279925741.1">
    <property type="nucleotide sequence ID" value="NZ_JARWBG010000002.1"/>
</dbReference>
<feature type="transmembrane region" description="Helical" evidence="2">
    <location>
        <begin position="269"/>
        <end position="290"/>
    </location>
</feature>
<dbReference type="EMBL" id="JARWBG010000002">
    <property type="protein sequence ID" value="MDH2387586.1"/>
    <property type="molecule type" value="Genomic_DNA"/>
</dbReference>